<evidence type="ECO:0000313" key="4">
    <source>
        <dbReference type="EMBL" id="CZT20880.1"/>
    </source>
</evidence>
<dbReference type="Gene3D" id="3.90.870.20">
    <property type="entry name" value="Carbamoyltransferase, C-terminal domain"/>
    <property type="match status" value="1"/>
</dbReference>
<evidence type="ECO:0000313" key="5">
    <source>
        <dbReference type="Proteomes" id="UP000225277"/>
    </source>
</evidence>
<dbReference type="SUPFAM" id="SSF53067">
    <property type="entry name" value="Actin-like ATPase domain"/>
    <property type="match status" value="1"/>
</dbReference>
<accession>A0A2D3V615</accession>
<dbReference type="EMBL" id="FJUY01000010">
    <property type="protein sequence ID" value="CZT20880.1"/>
    <property type="molecule type" value="Genomic_DNA"/>
</dbReference>
<dbReference type="OrthoDB" id="414294at2759"/>
<gene>
    <name evidence="4" type="ORF">RCC_06740</name>
</gene>
<reference evidence="4 5" key="1">
    <citation type="submission" date="2016-03" db="EMBL/GenBank/DDBJ databases">
        <authorList>
            <person name="Ploux O."/>
        </authorList>
    </citation>
    <scope>NUCLEOTIDE SEQUENCE [LARGE SCALE GENOMIC DNA]</scope>
    <source>
        <strain evidence="4 5">URUG2</strain>
    </source>
</reference>
<dbReference type="AlphaFoldDB" id="A0A2D3V615"/>
<dbReference type="InterPro" id="IPR003696">
    <property type="entry name" value="Carbtransf_dom"/>
</dbReference>
<evidence type="ECO:0000259" key="2">
    <source>
        <dbReference type="Pfam" id="PF02543"/>
    </source>
</evidence>
<dbReference type="InterPro" id="IPR043129">
    <property type="entry name" value="ATPase_NBD"/>
</dbReference>
<dbReference type="InterPro" id="IPR038152">
    <property type="entry name" value="Carbam_trans_C_sf"/>
</dbReference>
<sequence length="568" mass="61538">MRVLGINSVYHESAAALLVDGQIVAAAEEERFSRVKHAKPARVDNADELPLESIRYCLEYAAVRPEDIDAIAYSFDPDLRAREFSIDDQSEAGDFGTEAGEKTFLSHLRSVPDALLAAHFGRAEQRLTFIPHHLSHAASTFYPSRVEDAAILVADGIGEASCTLLARGDKNGITILREIPFPHSIGFIWEKISKYLGFSEYDACKVMGLAAYGDAAKFKDAFSHLMRVDESVNGYAVDKTTANFRLPDFDGIETLFGPARKPDAPLESHHYDVAAALQVATDEALLALARELRQLVDSDNLCLAGGVALNCVSNMVLKEAGIFSNIFIPSAPHDAGTAMGAALELNQRLGGPANRASDTPYLGPAYDDASIVAAFAAAGLSPELSSSPALEAAQMIAAGKIVAWFQGRMEFGPRALGNRSLLADPRSTLTREMLNVKVKHRETFRPFAPSVLAESAGEWFELGHPSPSYDFMLFACQAAAGRGEQVPAVLHEDGTARVQLVHREANPAFHELISHFADLTGVPMVLNTSFNDSEPIVCTPTDAIATFRKTRIDALFIGSRFVTRESKD</sequence>
<feature type="domain" description="Carbamoyltransferase C-terminal" evidence="3">
    <location>
        <begin position="393"/>
        <end position="563"/>
    </location>
</feature>
<comment type="similarity">
    <text evidence="1">Belongs to the NodU/CmcH family.</text>
</comment>
<dbReference type="GeneID" id="35601870"/>
<dbReference type="RefSeq" id="XP_023627769.1">
    <property type="nucleotide sequence ID" value="XM_023772001.1"/>
</dbReference>
<organism evidence="4 5">
    <name type="scientific">Ramularia collo-cygni</name>
    <dbReference type="NCBI Taxonomy" id="112498"/>
    <lineage>
        <taxon>Eukaryota</taxon>
        <taxon>Fungi</taxon>
        <taxon>Dikarya</taxon>
        <taxon>Ascomycota</taxon>
        <taxon>Pezizomycotina</taxon>
        <taxon>Dothideomycetes</taxon>
        <taxon>Dothideomycetidae</taxon>
        <taxon>Mycosphaerellales</taxon>
        <taxon>Mycosphaerellaceae</taxon>
        <taxon>Ramularia</taxon>
    </lineage>
</organism>
<dbReference type="Pfam" id="PF02543">
    <property type="entry name" value="Carbam_trans_N"/>
    <property type="match status" value="1"/>
</dbReference>
<proteinExistence type="inferred from homology"/>
<evidence type="ECO:0000256" key="1">
    <source>
        <dbReference type="ARBA" id="ARBA00006129"/>
    </source>
</evidence>
<keyword evidence="5" id="KW-1185">Reference proteome</keyword>
<dbReference type="GO" id="GO:0003824">
    <property type="term" value="F:catalytic activity"/>
    <property type="evidence" value="ECO:0007669"/>
    <property type="project" value="InterPro"/>
</dbReference>
<evidence type="ECO:0008006" key="6">
    <source>
        <dbReference type="Google" id="ProtNLM"/>
    </source>
</evidence>
<dbReference type="STRING" id="112498.A0A2D3V615"/>
<dbReference type="PANTHER" id="PTHR34847">
    <property type="entry name" value="NODULATION PROTEIN U"/>
    <property type="match status" value="1"/>
</dbReference>
<dbReference type="InterPro" id="IPR031730">
    <property type="entry name" value="Carbam_trans_C"/>
</dbReference>
<dbReference type="InterPro" id="IPR051338">
    <property type="entry name" value="NodU/CmcH_Carbamoyltrnsfr"/>
</dbReference>
<evidence type="ECO:0000259" key="3">
    <source>
        <dbReference type="Pfam" id="PF16861"/>
    </source>
</evidence>
<feature type="domain" description="Carbamoyltransferase" evidence="2">
    <location>
        <begin position="2"/>
        <end position="343"/>
    </location>
</feature>
<protein>
    <recommendedName>
        <fullName evidence="6">Carbamoyl transferase</fullName>
    </recommendedName>
</protein>
<dbReference type="PANTHER" id="PTHR34847:SF1">
    <property type="entry name" value="NODULATION PROTEIN U"/>
    <property type="match status" value="1"/>
</dbReference>
<dbReference type="Proteomes" id="UP000225277">
    <property type="component" value="Unassembled WGS sequence"/>
</dbReference>
<dbReference type="Pfam" id="PF16861">
    <property type="entry name" value="Carbam_trans_C"/>
    <property type="match status" value="1"/>
</dbReference>
<dbReference type="Gene3D" id="3.30.420.40">
    <property type="match status" value="2"/>
</dbReference>
<dbReference type="CDD" id="cd24098">
    <property type="entry name" value="ASKHA_NBD_TobZ_N"/>
    <property type="match status" value="1"/>
</dbReference>
<name>A0A2D3V615_9PEZI</name>